<keyword evidence="4 10" id="KW-0645">Protease</keyword>
<dbReference type="SUPFAM" id="SSF144091">
    <property type="entry name" value="Rhomboid-like"/>
    <property type="match status" value="1"/>
</dbReference>
<dbReference type="PANTHER" id="PTHR22936">
    <property type="entry name" value="RHOMBOID-RELATED"/>
    <property type="match status" value="1"/>
</dbReference>
<reference evidence="14" key="1">
    <citation type="submission" date="2021-02" db="EMBL/GenBank/DDBJ databases">
        <title>Psilocybe cubensis genome.</title>
        <authorList>
            <person name="Mckernan K.J."/>
            <person name="Crawford S."/>
            <person name="Trippe A."/>
            <person name="Kane L.T."/>
            <person name="Mclaughlin S."/>
        </authorList>
    </citation>
    <scope>NUCLEOTIDE SEQUENCE [LARGE SCALE GENOMIC DNA]</scope>
    <source>
        <strain evidence="14">MGC-MH-2018</strain>
    </source>
</reference>
<proteinExistence type="inferred from homology"/>
<evidence type="ECO:0000256" key="4">
    <source>
        <dbReference type="ARBA" id="ARBA00022670"/>
    </source>
</evidence>
<keyword evidence="9 10" id="KW-0472">Membrane</keyword>
<evidence type="ECO:0000256" key="3">
    <source>
        <dbReference type="ARBA" id="ARBA00009045"/>
    </source>
</evidence>
<protein>
    <recommendedName>
        <fullName evidence="10">Rhomboid-type serine protease</fullName>
        <ecNumber evidence="10">3.4.21.105</ecNumber>
    </recommendedName>
</protein>
<evidence type="ECO:0000256" key="11">
    <source>
        <dbReference type="SAM" id="MobiDB-lite"/>
    </source>
</evidence>
<accession>A0A8H8CQY5</accession>
<feature type="transmembrane region" description="Helical" evidence="10">
    <location>
        <begin position="1255"/>
        <end position="1275"/>
    </location>
</feature>
<dbReference type="Gene3D" id="1.20.1540.10">
    <property type="entry name" value="Rhomboid-like"/>
    <property type="match status" value="1"/>
</dbReference>
<feature type="transmembrane region" description="Helical" evidence="10">
    <location>
        <begin position="1093"/>
        <end position="1113"/>
    </location>
</feature>
<evidence type="ECO:0000256" key="9">
    <source>
        <dbReference type="ARBA" id="ARBA00023136"/>
    </source>
</evidence>
<evidence type="ECO:0000256" key="6">
    <source>
        <dbReference type="ARBA" id="ARBA00022801"/>
    </source>
</evidence>
<dbReference type="PANTHER" id="PTHR22936:SF69">
    <property type="entry name" value="RHOMBOID-LIKE PROTEIN"/>
    <property type="match status" value="1"/>
</dbReference>
<feature type="region of interest" description="Disordered" evidence="11">
    <location>
        <begin position="1"/>
        <end position="100"/>
    </location>
</feature>
<feature type="transmembrane region" description="Helical" evidence="10">
    <location>
        <begin position="1003"/>
        <end position="1020"/>
    </location>
</feature>
<feature type="compositionally biased region" description="Polar residues" evidence="11">
    <location>
        <begin position="22"/>
        <end position="34"/>
    </location>
</feature>
<feature type="transmembrane region" description="Helical" evidence="10">
    <location>
        <begin position="261"/>
        <end position="283"/>
    </location>
</feature>
<organism evidence="14">
    <name type="scientific">Psilocybe cubensis</name>
    <name type="common">Psychedelic mushroom</name>
    <name type="synonym">Stropharia cubensis</name>
    <dbReference type="NCBI Taxonomy" id="181762"/>
    <lineage>
        <taxon>Eukaryota</taxon>
        <taxon>Fungi</taxon>
        <taxon>Dikarya</taxon>
        <taxon>Basidiomycota</taxon>
        <taxon>Agaricomycotina</taxon>
        <taxon>Agaricomycetes</taxon>
        <taxon>Agaricomycetidae</taxon>
        <taxon>Agaricales</taxon>
        <taxon>Agaricineae</taxon>
        <taxon>Strophariaceae</taxon>
        <taxon>Psilocybe</taxon>
    </lineage>
</organism>
<keyword evidence="7 10" id="KW-0720">Serine protease</keyword>
<feature type="transmembrane region" description="Helical" evidence="10">
    <location>
        <begin position="1063"/>
        <end position="1081"/>
    </location>
</feature>
<feature type="transmembrane region" description="Helical" evidence="10">
    <location>
        <begin position="869"/>
        <end position="889"/>
    </location>
</feature>
<dbReference type="InterPro" id="IPR035952">
    <property type="entry name" value="Rhomboid-like_sf"/>
</dbReference>
<comment type="subcellular location">
    <subcellularLocation>
        <location evidence="2 10">Membrane</location>
        <topology evidence="2 10">Multi-pass membrane protein</topology>
    </subcellularLocation>
</comment>
<feature type="compositionally biased region" description="Polar residues" evidence="11">
    <location>
        <begin position="63"/>
        <end position="80"/>
    </location>
</feature>
<evidence type="ECO:0000256" key="2">
    <source>
        <dbReference type="ARBA" id="ARBA00004141"/>
    </source>
</evidence>
<evidence type="ECO:0000256" key="8">
    <source>
        <dbReference type="ARBA" id="ARBA00022989"/>
    </source>
</evidence>
<keyword evidence="8 10" id="KW-1133">Transmembrane helix</keyword>
<feature type="transmembrane region" description="Helical" evidence="10">
    <location>
        <begin position="160"/>
        <end position="178"/>
    </location>
</feature>
<feature type="transmembrane region" description="Helical" evidence="10">
    <location>
        <begin position="326"/>
        <end position="345"/>
    </location>
</feature>
<feature type="domain" description="Cas1p 10 TM acyl transferase" evidence="13">
    <location>
        <begin position="710"/>
        <end position="1165"/>
    </location>
</feature>
<evidence type="ECO:0000256" key="1">
    <source>
        <dbReference type="ARBA" id="ARBA00000156"/>
    </source>
</evidence>
<comment type="similarity">
    <text evidence="3 10">Belongs to the peptidase S54 family.</text>
</comment>
<feature type="transmembrane region" description="Helical" evidence="10">
    <location>
        <begin position="295"/>
        <end position="314"/>
    </location>
</feature>
<feature type="transmembrane region" description="Helical" evidence="10">
    <location>
        <begin position="357"/>
        <end position="373"/>
    </location>
</feature>
<sequence>MASPKRTSVEKDPYTFGYDSAHQVQPSTSRTTDVTDVYDNNKGRDLSESFDPSKVERNIGMIPTSSSDPANRLTSYSDNEPTQRFHEHMDDSPDTPLVRGVSQRRKGGYQDLEYAEPQNQSRALDSKQAGLSKFMSSAKYPLEQRIEDKKRGIGRQKYPFVVYALTVAMIGVFVYELVLNSREQGSPISFKPTINPMLGPSGSALINVGARFPPCMKLVEQVPPTTLIGCMNNTANPATSVCTVEDLCGFGGFHGKDPNQWFRFMTAIFLHAGIIHILLNMLAQLTLCAQIEREMGSGGFLITYAAAGIFGNVLGGNFSLVGVPSVGASGAIFGTVAVTWVDLLAHWKFQYRPVRKLIFMTIELLIGVALGYIPYVDNFAHIGGFVMGLLVGTIFYPVISVTKRHRYITWGFRLAAIPLAIILFVALVKNFYTSDPYAGWADPMHCEALLNDGSWLDSDYQNWQPNGCMLYPYSEDEVAPCFQSREIIFIGDSVTRKLFFQTARTLDATLPSAPTDDTLKHADHTLQSQHATNLTFIWDPYLNNTYTQQVLAGTATTNSMRPAMLVLGSGLWYLRYANTSGGISAWESNMERIFDSLSTFSKPADEVIILPVEEVSVSKLSMDRALSIHHSDIDAMNSDLFHRINPPTDSSGHMFSVAPGGEVALPLVFNKMLDDSLTEDGLHYSDTVVKVQARILINLSCNDKLPKVFPLDRTCCNRYPLPSIPQLLFLFMVLALGPYLSYKAFTAGKCFAYTIKLLLIFSGLGDVRTALLGQQTLPPLIIGSSIALIYLADRTNFWQKEQKQFDPWGFSLLCLTSLALGLTTMQRGETDLGFLNRDQTEEWKGWMQLVILIYHYFRGSQISGIYNPVRVLVASYLFMTGYGHTTFYLRKADYGFLRIAQVLIRLNLFTILLAYTMNTDYISYYFTPLVSMWYIVVYATMAAGARFNDRTILLVGKILFSAAFMTWFMDKSWLLEGLFNILHDVFAIHWSSQEWAFRVNLDIWIVYVGMLSSVVIAKVREHRLVDHPRWPWAMKGSIGFSFLVLIWFFVFELFQESKFAYNSWHPYVSTLPVLAFVILRNSSVALRSASSRAFVFVGNCSLEAFIIQYHLWLAGDSKGILLVIPGTAWRPINFVITSGMFLYLCDRVSFATAEITATICGTRVREVELPATTPTQSSPETPLAADEQEIIISLSPLQADDTFKDESGNPLPVEPDTPIRPGRWVDRLAQNPSQPASHSFTQRLFAANTSWTIRLGVRILAFFVVLWLLNVFWPYPSDL</sequence>
<feature type="transmembrane region" description="Helical" evidence="10">
    <location>
        <begin position="1032"/>
        <end position="1051"/>
    </location>
</feature>
<evidence type="ECO:0000259" key="13">
    <source>
        <dbReference type="Pfam" id="PF07779"/>
    </source>
</evidence>
<feature type="transmembrane region" description="Helical" evidence="10">
    <location>
        <begin position="921"/>
        <end position="939"/>
    </location>
</feature>
<comment type="caution">
    <text evidence="14">The sequence shown here is derived from an EMBL/GenBank/DDBJ whole genome shotgun (WGS) entry which is preliminary data.</text>
</comment>
<feature type="transmembrane region" description="Helical" evidence="10">
    <location>
        <begin position="410"/>
        <end position="428"/>
    </location>
</feature>
<evidence type="ECO:0000256" key="10">
    <source>
        <dbReference type="RuleBase" id="RU362115"/>
    </source>
</evidence>
<feature type="transmembrane region" description="Helical" evidence="10">
    <location>
        <begin position="896"/>
        <end position="915"/>
    </location>
</feature>
<dbReference type="AlphaFoldDB" id="A0A8H8CQY5"/>
<feature type="domain" description="Peptidase S54 rhomboid" evidence="12">
    <location>
        <begin position="259"/>
        <end position="396"/>
    </location>
</feature>
<feature type="transmembrane region" description="Helical" evidence="10">
    <location>
        <begin position="379"/>
        <end position="398"/>
    </location>
</feature>
<feature type="compositionally biased region" description="Basic and acidic residues" evidence="11">
    <location>
        <begin position="39"/>
        <end position="57"/>
    </location>
</feature>
<dbReference type="InterPro" id="IPR012419">
    <property type="entry name" value="Cas1_AcylTrans_dom"/>
</dbReference>
<feature type="transmembrane region" description="Helical" evidence="10">
    <location>
        <begin position="951"/>
        <end position="969"/>
    </location>
</feature>
<gene>
    <name evidence="14" type="ORF">JR316_001099</name>
</gene>
<evidence type="ECO:0000256" key="7">
    <source>
        <dbReference type="ARBA" id="ARBA00022825"/>
    </source>
</evidence>
<feature type="transmembrane region" description="Helical" evidence="10">
    <location>
        <begin position="1119"/>
        <end position="1144"/>
    </location>
</feature>
<keyword evidence="6 10" id="KW-0378">Hydrolase</keyword>
<dbReference type="InterPro" id="IPR022764">
    <property type="entry name" value="Peptidase_S54_rhomboid_dom"/>
</dbReference>
<dbReference type="GO" id="GO:0016020">
    <property type="term" value="C:membrane"/>
    <property type="evidence" value="ECO:0007669"/>
    <property type="project" value="UniProtKB-SubCell"/>
</dbReference>
<dbReference type="Pfam" id="PF01694">
    <property type="entry name" value="Rhomboid"/>
    <property type="match status" value="1"/>
</dbReference>
<feature type="compositionally biased region" description="Basic and acidic residues" evidence="11">
    <location>
        <begin position="81"/>
        <end position="91"/>
    </location>
</feature>
<dbReference type="Pfam" id="PF07779">
    <property type="entry name" value="Cas1_AcylT"/>
    <property type="match status" value="1"/>
</dbReference>
<evidence type="ECO:0000256" key="5">
    <source>
        <dbReference type="ARBA" id="ARBA00022692"/>
    </source>
</evidence>
<name>A0A8H8CQY5_PSICU</name>
<comment type="caution">
    <text evidence="10">Lacks conserved residue(s) required for the propagation of feature annotation.</text>
</comment>
<dbReference type="EC" id="3.4.21.105" evidence="10"/>
<comment type="function">
    <text evidence="10">Serine protease involved in intramembrane proteolysis.</text>
</comment>
<dbReference type="GO" id="GO:0004252">
    <property type="term" value="F:serine-type endopeptidase activity"/>
    <property type="evidence" value="ECO:0007669"/>
    <property type="project" value="InterPro"/>
</dbReference>
<dbReference type="EMBL" id="JAFIQS010000001">
    <property type="protein sequence ID" value="KAG5174440.1"/>
    <property type="molecule type" value="Genomic_DNA"/>
</dbReference>
<evidence type="ECO:0000259" key="12">
    <source>
        <dbReference type="Pfam" id="PF01694"/>
    </source>
</evidence>
<evidence type="ECO:0000313" key="14">
    <source>
        <dbReference type="EMBL" id="KAG5174440.1"/>
    </source>
</evidence>
<dbReference type="GO" id="GO:0006508">
    <property type="term" value="P:proteolysis"/>
    <property type="evidence" value="ECO:0007669"/>
    <property type="project" value="UniProtKB-KW"/>
</dbReference>
<dbReference type="InterPro" id="IPR002610">
    <property type="entry name" value="Peptidase_S54_rhomboid-like"/>
</dbReference>
<keyword evidence="5 10" id="KW-0812">Transmembrane</keyword>
<comment type="catalytic activity">
    <reaction evidence="1 10">
        <text>Cleaves type-1 transmembrane domains using a catalytic dyad composed of serine and histidine that are contributed by different transmembrane domains.</text>
        <dbReference type="EC" id="3.4.21.105"/>
    </reaction>
</comment>